<dbReference type="InterPro" id="IPR038720">
    <property type="entry name" value="YprB_RNase_H-like_dom"/>
</dbReference>
<organism evidence="3 4">
    <name type="scientific">Phormidesmis priestleyi Ana</name>
    <dbReference type="NCBI Taxonomy" id="1666911"/>
    <lineage>
        <taxon>Bacteria</taxon>
        <taxon>Bacillati</taxon>
        <taxon>Cyanobacteriota</taxon>
        <taxon>Cyanophyceae</taxon>
        <taxon>Leptolyngbyales</taxon>
        <taxon>Leptolyngbyaceae</taxon>
        <taxon>Phormidesmis</taxon>
    </lineage>
</organism>
<feature type="domain" description="YprB ribonuclease H-like" evidence="2">
    <location>
        <begin position="287"/>
        <end position="452"/>
    </location>
</feature>
<evidence type="ECO:0000259" key="2">
    <source>
        <dbReference type="Pfam" id="PF13482"/>
    </source>
</evidence>
<feature type="domain" description="Transposase IS66 central" evidence="1">
    <location>
        <begin position="607"/>
        <end position="869"/>
    </location>
</feature>
<protein>
    <submittedName>
        <fullName evidence="3">Transposase IS66 family</fullName>
    </submittedName>
</protein>
<dbReference type="STRING" id="1666911.HLUCCA11_21490"/>
<dbReference type="EMBL" id="LJZR01000057">
    <property type="protein sequence ID" value="KPQ32428.1"/>
    <property type="molecule type" value="Genomic_DNA"/>
</dbReference>
<dbReference type="Proteomes" id="UP000050465">
    <property type="component" value="Unassembled WGS sequence"/>
</dbReference>
<dbReference type="Pfam" id="PF03050">
    <property type="entry name" value="DDE_Tnp_IS66"/>
    <property type="match status" value="1"/>
</dbReference>
<dbReference type="AlphaFoldDB" id="A0A0P7ZR87"/>
<dbReference type="NCBIfam" id="NF033517">
    <property type="entry name" value="transpos_IS66"/>
    <property type="match status" value="1"/>
</dbReference>
<dbReference type="PANTHER" id="PTHR33678:SF2">
    <property type="match status" value="1"/>
</dbReference>
<dbReference type="Pfam" id="PF13482">
    <property type="entry name" value="RNase_H_2"/>
    <property type="match status" value="1"/>
</dbReference>
<dbReference type="NCBIfam" id="TIGR03491">
    <property type="entry name" value="TM0106 family RecB-like putative nuclease"/>
    <property type="match status" value="1"/>
</dbReference>
<dbReference type="SUPFAM" id="SSF53098">
    <property type="entry name" value="Ribonuclease H-like"/>
    <property type="match status" value="1"/>
</dbReference>
<dbReference type="PATRIC" id="fig|1666911.3.peg.3432"/>
<accession>A0A0P7ZR87</accession>
<evidence type="ECO:0000259" key="1">
    <source>
        <dbReference type="Pfam" id="PF03050"/>
    </source>
</evidence>
<name>A0A0P7ZR87_9CYAN</name>
<dbReference type="InterPro" id="IPR004291">
    <property type="entry name" value="Transposase_IS66_central"/>
</dbReference>
<dbReference type="PANTHER" id="PTHR33678">
    <property type="entry name" value="BLL1576 PROTEIN"/>
    <property type="match status" value="1"/>
</dbReference>
<evidence type="ECO:0000313" key="4">
    <source>
        <dbReference type="Proteomes" id="UP000050465"/>
    </source>
</evidence>
<proteinExistence type="predicted"/>
<gene>
    <name evidence="3" type="ORF">HLUCCA11_21490</name>
</gene>
<dbReference type="InterPro" id="IPR012337">
    <property type="entry name" value="RNaseH-like_sf"/>
</dbReference>
<reference evidence="3 4" key="1">
    <citation type="submission" date="2015-09" db="EMBL/GenBank/DDBJ databases">
        <title>Identification and resolution of microdiversity through metagenomic sequencing of parallel consortia.</title>
        <authorList>
            <person name="Nelson W.C."/>
            <person name="Romine M.F."/>
            <person name="Lindemann S.R."/>
        </authorList>
    </citation>
    <scope>NUCLEOTIDE SEQUENCE [LARGE SCALE GENOMIC DNA]</scope>
    <source>
        <strain evidence="3">Ana</strain>
    </source>
</reference>
<comment type="caution">
    <text evidence="3">The sequence shown here is derived from an EMBL/GenBank/DDBJ whole genome shotgun (WGS) entry which is preliminary data.</text>
</comment>
<evidence type="ECO:0000313" key="3">
    <source>
        <dbReference type="EMBL" id="KPQ32428.1"/>
    </source>
</evidence>
<sequence>MSDIPTITTEIFVAYSQCPRKAFLLLFSEDRGKPHDYPLVLEKRRQSNRAQYLEKFRQGHPEARQYEPNAFKKHTFLVEATLRSEPLEAYCAVLTETNSDETSRRRSYEPMIVTGTYSITPEQKTELLFVGSVLGQIQKQEPTVGRIVGMDGKTHRVQLESNYKSIKRSLKILESWCRKTPTEPPTLILNKHCSSCQFQEMCRKQAEKDNNLSLLARMTPKEIKKYNKRGIFTVQQLSYLFKPRRKRKKRKNPEPVKHNLALQALAIREKKIYIQELPELNRQPVELFLDIEGIPDQRFYYLIGLLIYERRCCTQFSFWADKLEDEETIWKQLLAKINEYPDVPIYHYGSYEIKALSELAKRYTTDIETVSKRLNNVISYIYGKIYFPTFSNKLKEIGLLIGASWASPNSSGLQSLAWRYTWEEDTSREHKTELLVYNSRDCSALKTLLDKLSEISSQENLNSEIALANQKRKLSTEVGEEIHDGLELILKSSHADYNKNKISFRNTKTDKQSQETKQKGHGGVVRVAPSKITNRIEVPPVQDCSQCGQKLASLSKKTINIIIIDLRFINSGARKTISLYESFKSYCKTCKKYFKPDVFYSGHGNYVFGHGFRSWAVYQRLVLRLPFRLIAQNSLELFDEPITPGSISNIIKYFSDKYGDSEKILLSKILSSPFIHVDETQISIRGINQYVWTFTDGNHVIFRLTETRESDIVHEILHGYDGVLISDFYGGYDAVPCKQQKCWVHLIRDLNDDLWESPFDTEYESFVLKVKELIFPIFETIDRYGLKKRYLRKFKKETERFYKNNIRDGDFKSELATKFQKRFERYKESLFTFLEHDSIPWHNNTAERALRHIAVQRKISGSFYESGAASYLTLLGIMQTCRFQEKSFLKFLISGKKDVDAFKSPKKRKRKKAVASDISAAD</sequence>
<dbReference type="InterPro" id="IPR052344">
    <property type="entry name" value="Transposase-related"/>
</dbReference>
<dbReference type="InterPro" id="IPR019993">
    <property type="entry name" value="RecB_nuclease_TM0106_put"/>
</dbReference>